<name>A0A4S9C2Q8_AURPU</name>
<accession>A0A4S9C2Q8</accession>
<feature type="region of interest" description="Disordered" evidence="1">
    <location>
        <begin position="198"/>
        <end position="252"/>
    </location>
</feature>
<dbReference type="EMBL" id="QZAS01000070">
    <property type="protein sequence ID" value="THW99706.1"/>
    <property type="molecule type" value="Genomic_DNA"/>
</dbReference>
<organism evidence="3">
    <name type="scientific">Aureobasidium pullulans</name>
    <name type="common">Black yeast</name>
    <name type="synonym">Pullularia pullulans</name>
    <dbReference type="NCBI Taxonomy" id="5580"/>
    <lineage>
        <taxon>Eukaryota</taxon>
        <taxon>Fungi</taxon>
        <taxon>Dikarya</taxon>
        <taxon>Ascomycota</taxon>
        <taxon>Pezizomycotina</taxon>
        <taxon>Dothideomycetes</taxon>
        <taxon>Dothideomycetidae</taxon>
        <taxon>Dothideales</taxon>
        <taxon>Saccotheciaceae</taxon>
        <taxon>Aureobasidium</taxon>
    </lineage>
</organism>
<dbReference type="InterPro" id="IPR035213">
    <property type="entry name" value="DUF5321"/>
</dbReference>
<feature type="transmembrane region" description="Helical" evidence="2">
    <location>
        <begin position="123"/>
        <end position="143"/>
    </location>
</feature>
<proteinExistence type="predicted"/>
<sequence length="252" mass="28277">MPFLPCLCGNRFGPTAPAWRCALNLGALTLEAPSSRNNSTRPTRFDPATTTNMRVVAAPLRQLLWRRPFSVSTFHASNTSSVPRVASVWQSVIPKAFRRPDDPVSVAERQKAQAMKSKEWNPATFFIVIALLIGSNAIQMIALRNERLSFTRKTDAKIALLRETIERVLRGEHVDVERVLGTGDPEKEKEWEQVMQELESDNTLWKNKNKNKREAAGKEAPAQQPPADESPKLVSQIPTPEPQTPARRPGFF</sequence>
<keyword evidence="2" id="KW-0812">Transmembrane</keyword>
<comment type="caution">
    <text evidence="3">The sequence shown here is derived from an EMBL/GenBank/DDBJ whole genome shotgun (WGS) entry which is preliminary data.</text>
</comment>
<keyword evidence="2" id="KW-1133">Transmembrane helix</keyword>
<gene>
    <name evidence="3" type="ORF">D6D13_09981</name>
</gene>
<evidence type="ECO:0000256" key="2">
    <source>
        <dbReference type="SAM" id="Phobius"/>
    </source>
</evidence>
<reference evidence="3" key="1">
    <citation type="submission" date="2018-10" db="EMBL/GenBank/DDBJ databases">
        <title>Fifty Aureobasidium pullulans genomes reveal a recombining polyextremotolerant generalist.</title>
        <authorList>
            <person name="Gostincar C."/>
            <person name="Turk M."/>
            <person name="Zajc J."/>
            <person name="Gunde-Cimerman N."/>
        </authorList>
    </citation>
    <scope>NUCLEOTIDE SEQUENCE [LARGE SCALE GENOMIC DNA]</scope>
    <source>
        <strain evidence="3">EXF-10085</strain>
    </source>
</reference>
<evidence type="ECO:0000256" key="1">
    <source>
        <dbReference type="SAM" id="MobiDB-lite"/>
    </source>
</evidence>
<protein>
    <submittedName>
        <fullName evidence="3">Uncharacterized protein</fullName>
    </submittedName>
</protein>
<dbReference type="Pfam" id="PF17254">
    <property type="entry name" value="DUF5321"/>
    <property type="match status" value="1"/>
</dbReference>
<keyword evidence="2" id="KW-0472">Membrane</keyword>
<dbReference type="AlphaFoldDB" id="A0A4S9C2Q8"/>
<evidence type="ECO:0000313" key="3">
    <source>
        <dbReference type="EMBL" id="THW99706.1"/>
    </source>
</evidence>